<gene>
    <name evidence="2" type="ORF">CH371_16025</name>
</gene>
<evidence type="ECO:0000313" key="3">
    <source>
        <dbReference type="Proteomes" id="UP000231912"/>
    </source>
</evidence>
<sequence>MQEISRKRFLKSVLILFVAGLAPRLLAEAEAGADPKSNFQSVYLNASLRDEFYLFLKNVYHLYPEDQFHSLILDIVKSKKSDAEIYAAILSRLPEIKPFIGVITYALPSLKKQKQEMSRQTAAILGNKGKFDGYLEIGTTGRYVKDLKKKVGVSGQVYILNDVEPKYRAEDLAERGQFAKAGKFIQLGIYDPISPEHIKTASLDLVTNYIGFHHSPAEKLDGFLSSIARVIRPGGKLVLRDHNVYSEDLRYIVSLAHDVYNAGLEIPWAETSGQIRNFTSVEQIQERLHKYGFKSVGNQYLQKGDPTKNTLMAFVKTK</sequence>
<dbReference type="SUPFAM" id="SSF53335">
    <property type="entry name" value="S-adenosyl-L-methionine-dependent methyltransferases"/>
    <property type="match status" value="1"/>
</dbReference>
<dbReference type="GO" id="GO:0008757">
    <property type="term" value="F:S-adenosylmethionine-dependent methyltransferase activity"/>
    <property type="evidence" value="ECO:0007669"/>
    <property type="project" value="InterPro"/>
</dbReference>
<protein>
    <submittedName>
        <fullName evidence="2">Dehydrogenase</fullName>
    </submittedName>
</protein>
<dbReference type="Proteomes" id="UP000231912">
    <property type="component" value="Unassembled WGS sequence"/>
</dbReference>
<dbReference type="InterPro" id="IPR029063">
    <property type="entry name" value="SAM-dependent_MTases_sf"/>
</dbReference>
<feature type="signal peptide" evidence="1">
    <location>
        <begin position="1"/>
        <end position="27"/>
    </location>
</feature>
<dbReference type="AlphaFoldDB" id="A0A2M9Z9A4"/>
<comment type="caution">
    <text evidence="2">The sequence shown here is derived from an EMBL/GenBank/DDBJ whole genome shotgun (WGS) entry which is preliminary data.</text>
</comment>
<organism evidence="2 3">
    <name type="scientific">Leptospira wolffii</name>
    <dbReference type="NCBI Taxonomy" id="409998"/>
    <lineage>
        <taxon>Bacteria</taxon>
        <taxon>Pseudomonadati</taxon>
        <taxon>Spirochaetota</taxon>
        <taxon>Spirochaetia</taxon>
        <taxon>Leptospirales</taxon>
        <taxon>Leptospiraceae</taxon>
        <taxon>Leptospira</taxon>
    </lineage>
</organism>
<dbReference type="Pfam" id="PF13489">
    <property type="entry name" value="Methyltransf_23"/>
    <property type="match status" value="1"/>
</dbReference>
<keyword evidence="1" id="KW-0732">Signal</keyword>
<dbReference type="EMBL" id="NPDT01000007">
    <property type="protein sequence ID" value="PJZ65005.1"/>
    <property type="molecule type" value="Genomic_DNA"/>
</dbReference>
<name>A0A2M9Z9A4_9LEPT</name>
<dbReference type="InterPro" id="IPR006311">
    <property type="entry name" value="TAT_signal"/>
</dbReference>
<proteinExistence type="predicted"/>
<accession>A0A2M9Z9A4</accession>
<dbReference type="PROSITE" id="PS51318">
    <property type="entry name" value="TAT"/>
    <property type="match status" value="1"/>
</dbReference>
<evidence type="ECO:0000313" key="2">
    <source>
        <dbReference type="EMBL" id="PJZ65005.1"/>
    </source>
</evidence>
<evidence type="ECO:0000256" key="1">
    <source>
        <dbReference type="SAM" id="SignalP"/>
    </source>
</evidence>
<dbReference type="Gene3D" id="3.40.50.150">
    <property type="entry name" value="Vaccinia Virus protein VP39"/>
    <property type="match status" value="1"/>
</dbReference>
<reference evidence="2 3" key="1">
    <citation type="submission" date="2017-07" db="EMBL/GenBank/DDBJ databases">
        <title>Leptospira spp. isolated from tropical soils.</title>
        <authorList>
            <person name="Thibeaux R."/>
            <person name="Iraola G."/>
            <person name="Ferres I."/>
            <person name="Bierque E."/>
            <person name="Girault D."/>
            <person name="Soupe-Gilbert M.-E."/>
            <person name="Picardeau M."/>
            <person name="Goarant C."/>
        </authorList>
    </citation>
    <scope>NUCLEOTIDE SEQUENCE [LARGE SCALE GENOMIC DNA]</scope>
    <source>
        <strain evidence="2 3">FH2-C-A2</strain>
    </source>
</reference>
<dbReference type="RefSeq" id="WP_100759778.1">
    <property type="nucleotide sequence ID" value="NZ_NPDT01000007.1"/>
</dbReference>
<feature type="chain" id="PRO_5014734971" evidence="1">
    <location>
        <begin position="28"/>
        <end position="318"/>
    </location>
</feature>